<accession>A0A1G8P0K1</accession>
<name>A0A1G8P0K1_9FLAO</name>
<organism evidence="1 2">
    <name type="scientific">Chryseobacterium taeanense</name>
    <dbReference type="NCBI Taxonomy" id="311334"/>
    <lineage>
        <taxon>Bacteria</taxon>
        <taxon>Pseudomonadati</taxon>
        <taxon>Bacteroidota</taxon>
        <taxon>Flavobacteriia</taxon>
        <taxon>Flavobacteriales</taxon>
        <taxon>Weeksellaceae</taxon>
        <taxon>Chryseobacterium group</taxon>
        <taxon>Chryseobacterium</taxon>
    </lineage>
</organism>
<evidence type="ECO:0000313" key="2">
    <source>
        <dbReference type="Proteomes" id="UP000198869"/>
    </source>
</evidence>
<reference evidence="2" key="1">
    <citation type="submission" date="2016-10" db="EMBL/GenBank/DDBJ databases">
        <authorList>
            <person name="Varghese N."/>
            <person name="Submissions S."/>
        </authorList>
    </citation>
    <scope>NUCLEOTIDE SEQUENCE [LARGE SCALE GENOMIC DNA]</scope>
    <source>
        <strain evidence="2">DSM 17071</strain>
    </source>
</reference>
<dbReference type="EMBL" id="FNDW01000016">
    <property type="protein sequence ID" value="SDI86032.1"/>
    <property type="molecule type" value="Genomic_DNA"/>
</dbReference>
<protein>
    <submittedName>
        <fullName evidence="1">Uncharacterized protein</fullName>
    </submittedName>
</protein>
<dbReference type="OrthoDB" id="757707at2"/>
<dbReference type="Proteomes" id="UP000198869">
    <property type="component" value="Unassembled WGS sequence"/>
</dbReference>
<dbReference type="AlphaFoldDB" id="A0A1G8P0K1"/>
<keyword evidence="2" id="KW-1185">Reference proteome</keyword>
<gene>
    <name evidence="1" type="ORF">SAMN05421846_11623</name>
</gene>
<sequence length="199" mass="23966">MKTYTIDKGILNNKKSILTVDEKTLTLDGIVLKKDEITGIRYGIHFIRGYMLTIGREYQIFIKTVSGKEMRISFRLFYGRKLNEKHKLYCDIINTLWESFYHDILKNYINRYLNKEPLLISGIEISNDKITFNKEVIAFENLMIKKYYHYFILFSNKDQYHNKMLYYLKDQDAVILSELLNYILKNELYRTEKISHRQV</sequence>
<evidence type="ECO:0000313" key="1">
    <source>
        <dbReference type="EMBL" id="SDI86032.1"/>
    </source>
</evidence>
<proteinExistence type="predicted"/>
<dbReference type="STRING" id="311334.SAMN05421846_11623"/>
<dbReference type="RefSeq" id="WP_089861360.1">
    <property type="nucleotide sequence ID" value="NZ_FNDW01000016.1"/>
</dbReference>